<reference evidence="8" key="1">
    <citation type="submission" date="2021-01" db="EMBL/GenBank/DDBJ databases">
        <title>Modified the classification status of verrucomicrobia.</title>
        <authorList>
            <person name="Feng X."/>
        </authorList>
    </citation>
    <scope>NUCLEOTIDE SEQUENCE</scope>
    <source>
        <strain evidence="8">KCTC 22201</strain>
    </source>
</reference>
<keyword evidence="5 6" id="KW-0472">Membrane</keyword>
<dbReference type="Gene3D" id="3.30.479.30">
    <property type="entry name" value="Band 7 domain"/>
    <property type="match status" value="1"/>
</dbReference>
<evidence type="ECO:0000256" key="2">
    <source>
        <dbReference type="ARBA" id="ARBA00006971"/>
    </source>
</evidence>
<comment type="subunit">
    <text evidence="6">HflC and HflK may interact to form a multimeric complex.</text>
</comment>
<evidence type="ECO:0000256" key="4">
    <source>
        <dbReference type="ARBA" id="ARBA00022989"/>
    </source>
</evidence>
<evidence type="ECO:0000256" key="1">
    <source>
        <dbReference type="ARBA" id="ARBA00004167"/>
    </source>
</evidence>
<evidence type="ECO:0000313" key="8">
    <source>
        <dbReference type="EMBL" id="MBK1827554.1"/>
    </source>
</evidence>
<feature type="transmembrane region" description="Helical" evidence="6">
    <location>
        <begin position="31"/>
        <end position="50"/>
    </location>
</feature>
<dbReference type="PANTHER" id="PTHR43327:SF2">
    <property type="entry name" value="MODULATOR OF FTSH PROTEASE HFLK"/>
    <property type="match status" value="1"/>
</dbReference>
<dbReference type="GO" id="GO:0008233">
    <property type="term" value="F:peptidase activity"/>
    <property type="evidence" value="ECO:0007669"/>
    <property type="project" value="UniProtKB-KW"/>
</dbReference>
<comment type="function">
    <text evidence="6">HflC and HflK could encode or regulate a protease.</text>
</comment>
<evidence type="ECO:0000256" key="5">
    <source>
        <dbReference type="ARBA" id="ARBA00023136"/>
    </source>
</evidence>
<evidence type="ECO:0000259" key="7">
    <source>
        <dbReference type="SMART" id="SM00244"/>
    </source>
</evidence>
<keyword evidence="8" id="KW-0645">Protease</keyword>
<dbReference type="InterPro" id="IPR010201">
    <property type="entry name" value="HflK"/>
</dbReference>
<keyword evidence="4 6" id="KW-1133">Transmembrane helix</keyword>
<dbReference type="GO" id="GO:0016020">
    <property type="term" value="C:membrane"/>
    <property type="evidence" value="ECO:0007669"/>
    <property type="project" value="UniProtKB-SubCell"/>
</dbReference>
<dbReference type="InterPro" id="IPR050710">
    <property type="entry name" value="Band7/mec-2_domain"/>
</dbReference>
<evidence type="ECO:0000256" key="6">
    <source>
        <dbReference type="RuleBase" id="RU364113"/>
    </source>
</evidence>
<dbReference type="Proteomes" id="UP000658278">
    <property type="component" value="Unassembled WGS sequence"/>
</dbReference>
<comment type="caution">
    <text evidence="8">The sequence shown here is derived from an EMBL/GenBank/DDBJ whole genome shotgun (WGS) entry which is preliminary data.</text>
</comment>
<protein>
    <recommendedName>
        <fullName evidence="6">Protein HflK</fullName>
    </recommendedName>
</protein>
<name>A0A934VEQ0_9BACT</name>
<keyword evidence="3 6" id="KW-0812">Transmembrane</keyword>
<keyword evidence="8" id="KW-0378">Hydrolase</keyword>
<dbReference type="GO" id="GO:0006508">
    <property type="term" value="P:proteolysis"/>
    <property type="evidence" value="ECO:0007669"/>
    <property type="project" value="UniProtKB-KW"/>
</dbReference>
<sequence>MNQQGPPDFPPRTPEMPQLPKLPELPFSPKLLLFIPVVLVLLLAVWRSFYTVQAEEVAVVLRFGAYHSTQEPGLRFKIPFVDEKLIVPVRRQMKQEFGFSTPGATNRHQYSRGNEQESEKQMVTGDLNAALVEWVVQYRISEPSEYLFNVKNPDETLRNASESVMRETVGDRTVDEVITIGRQEIEAEALLKLQELTNKYAMGLRIDQVQLKNVNPPVPVQASFNEVNQAEQEREKSINQANGKYNRAVPQARGEAERKISDAQGYAIQRVNEAEGDAARFNALYTEYMKAPAITKRRIYLETMTKVIPEIGKKVILDEEAKQILPLLNLDTPSK</sequence>
<dbReference type="SUPFAM" id="SSF117892">
    <property type="entry name" value="Band 7/SPFH domain"/>
    <property type="match status" value="1"/>
</dbReference>
<dbReference type="Pfam" id="PF01145">
    <property type="entry name" value="Band_7"/>
    <property type="match status" value="1"/>
</dbReference>
<dbReference type="CDD" id="cd03404">
    <property type="entry name" value="SPFH_HflK"/>
    <property type="match status" value="1"/>
</dbReference>
<accession>A0A934VEQ0</accession>
<proteinExistence type="inferred from homology"/>
<dbReference type="InterPro" id="IPR001107">
    <property type="entry name" value="Band_7"/>
</dbReference>
<dbReference type="EMBL" id="JAENII010000007">
    <property type="protein sequence ID" value="MBK1827554.1"/>
    <property type="molecule type" value="Genomic_DNA"/>
</dbReference>
<organism evidence="8 9">
    <name type="scientific">Haloferula rosea</name>
    <dbReference type="NCBI Taxonomy" id="490093"/>
    <lineage>
        <taxon>Bacteria</taxon>
        <taxon>Pseudomonadati</taxon>
        <taxon>Verrucomicrobiota</taxon>
        <taxon>Verrucomicrobiia</taxon>
        <taxon>Verrucomicrobiales</taxon>
        <taxon>Verrucomicrobiaceae</taxon>
        <taxon>Haloferula</taxon>
    </lineage>
</organism>
<dbReference type="NCBIfam" id="TIGR01933">
    <property type="entry name" value="hflK"/>
    <property type="match status" value="1"/>
</dbReference>
<comment type="similarity">
    <text evidence="2 6">Belongs to the band 7/mec-2 family. HflK subfamily.</text>
</comment>
<dbReference type="PANTHER" id="PTHR43327">
    <property type="entry name" value="STOMATIN-LIKE PROTEIN 2, MITOCHONDRIAL"/>
    <property type="match status" value="1"/>
</dbReference>
<evidence type="ECO:0000313" key="9">
    <source>
        <dbReference type="Proteomes" id="UP000658278"/>
    </source>
</evidence>
<keyword evidence="9" id="KW-1185">Reference proteome</keyword>
<dbReference type="SMART" id="SM00244">
    <property type="entry name" value="PHB"/>
    <property type="match status" value="1"/>
</dbReference>
<dbReference type="AlphaFoldDB" id="A0A934VEQ0"/>
<comment type="subcellular location">
    <subcellularLocation>
        <location evidence="1">Membrane</location>
        <topology evidence="1">Single-pass membrane protein</topology>
    </subcellularLocation>
</comment>
<evidence type="ECO:0000256" key="3">
    <source>
        <dbReference type="ARBA" id="ARBA00022692"/>
    </source>
</evidence>
<feature type="domain" description="Band 7" evidence="7">
    <location>
        <begin position="47"/>
        <end position="228"/>
    </location>
</feature>
<dbReference type="InterPro" id="IPR036013">
    <property type="entry name" value="Band_7/SPFH_dom_sf"/>
</dbReference>
<gene>
    <name evidence="8" type="primary">hflK</name>
    <name evidence="8" type="ORF">JIN81_11030</name>
</gene>